<comment type="caution">
    <text evidence="2">The sequence shown here is derived from an EMBL/GenBank/DDBJ whole genome shotgun (WGS) entry which is preliminary data.</text>
</comment>
<feature type="transmembrane region" description="Helical" evidence="1">
    <location>
        <begin position="12"/>
        <end position="32"/>
    </location>
</feature>
<feature type="transmembrane region" description="Helical" evidence="1">
    <location>
        <begin position="84"/>
        <end position="108"/>
    </location>
</feature>
<sequence length="213" mass="22653">MKEMLSVIRMDLLKLRSVAGAMFPLLIIVFFLSATLSVSAAVFLYVIVVYFFVYTPAAYDEQSKGDYLTGSLPVRREKLVAAKYLYDLAVVAGACLAALAAGGIGAALKLGRGGSVTGMLPVLILIGCAFTAFVQPLILGFGVTRARYWILAAYAFGVAAATVLGMNVGGTRAQMPSALPGWLAPLLILFGAALLAVSYPIARRLYARRQFTD</sequence>
<feature type="transmembrane region" description="Helical" evidence="1">
    <location>
        <begin position="120"/>
        <end position="141"/>
    </location>
</feature>
<name>A0A498CTD1_9FIRM</name>
<protein>
    <submittedName>
        <fullName evidence="2">ABC-2 transporter permease</fullName>
    </submittedName>
</protein>
<dbReference type="AlphaFoldDB" id="A0A498CTD1"/>
<gene>
    <name evidence="2" type="ORF">D4A47_10870</name>
</gene>
<keyword evidence="1" id="KW-0472">Membrane</keyword>
<feature type="transmembrane region" description="Helical" evidence="1">
    <location>
        <begin position="182"/>
        <end position="202"/>
    </location>
</feature>
<evidence type="ECO:0000313" key="3">
    <source>
        <dbReference type="Proteomes" id="UP000276301"/>
    </source>
</evidence>
<keyword evidence="1" id="KW-1133">Transmembrane helix</keyword>
<keyword evidence="1" id="KW-0812">Transmembrane</keyword>
<keyword evidence="3" id="KW-1185">Reference proteome</keyword>
<dbReference type="InterPro" id="IPR025699">
    <property type="entry name" value="ABC2_memb-like"/>
</dbReference>
<dbReference type="EMBL" id="RCHT01000024">
    <property type="protein sequence ID" value="RLL09069.1"/>
    <property type="molecule type" value="Genomic_DNA"/>
</dbReference>
<evidence type="ECO:0000313" key="2">
    <source>
        <dbReference type="EMBL" id="RLL09069.1"/>
    </source>
</evidence>
<dbReference type="Proteomes" id="UP000276301">
    <property type="component" value="Unassembled WGS sequence"/>
</dbReference>
<dbReference type="Pfam" id="PF13346">
    <property type="entry name" value="ABC2_membrane_5"/>
    <property type="match status" value="1"/>
</dbReference>
<reference evidence="2 3" key="1">
    <citation type="submission" date="2018-10" db="EMBL/GenBank/DDBJ databases">
        <title>Anaerotruncus faecis sp. nov., isolated from human feces.</title>
        <authorList>
            <person name="Wang Y.-J."/>
        </authorList>
    </citation>
    <scope>NUCLEOTIDE SEQUENCE [LARGE SCALE GENOMIC DNA]</scope>
    <source>
        <strain evidence="2 3">22A2-44</strain>
    </source>
</reference>
<accession>A0A498CTD1</accession>
<organism evidence="2 3">
    <name type="scientific">Anaerotruncus massiliensis</name>
    <name type="common">ex Liu et al. 2021</name>
    <dbReference type="NCBI Taxonomy" id="2321404"/>
    <lineage>
        <taxon>Bacteria</taxon>
        <taxon>Bacillati</taxon>
        <taxon>Bacillota</taxon>
        <taxon>Clostridia</taxon>
        <taxon>Eubacteriales</taxon>
        <taxon>Oscillospiraceae</taxon>
        <taxon>Anaerotruncus</taxon>
    </lineage>
</organism>
<proteinExistence type="predicted"/>
<evidence type="ECO:0000256" key="1">
    <source>
        <dbReference type="SAM" id="Phobius"/>
    </source>
</evidence>
<feature type="transmembrane region" description="Helical" evidence="1">
    <location>
        <begin position="148"/>
        <end position="170"/>
    </location>
</feature>